<name>A0AA35TJ66_GEOBA</name>
<protein>
    <submittedName>
        <fullName evidence="4">Pericentriolar material 1 protein</fullName>
    </submittedName>
</protein>
<organism evidence="4 5">
    <name type="scientific">Geodia barretti</name>
    <name type="common">Barrett's horny sponge</name>
    <dbReference type="NCBI Taxonomy" id="519541"/>
    <lineage>
        <taxon>Eukaryota</taxon>
        <taxon>Metazoa</taxon>
        <taxon>Porifera</taxon>
        <taxon>Demospongiae</taxon>
        <taxon>Heteroscleromorpha</taxon>
        <taxon>Tetractinellida</taxon>
        <taxon>Astrophorina</taxon>
        <taxon>Geodiidae</taxon>
        <taxon>Geodia</taxon>
    </lineage>
</organism>
<dbReference type="GO" id="GO:0071539">
    <property type="term" value="P:protein localization to centrosome"/>
    <property type="evidence" value="ECO:0007669"/>
    <property type="project" value="InterPro"/>
</dbReference>
<evidence type="ECO:0000259" key="3">
    <source>
        <dbReference type="Pfam" id="PF15717"/>
    </source>
</evidence>
<feature type="region of interest" description="Disordered" evidence="2">
    <location>
        <begin position="1313"/>
        <end position="1342"/>
    </location>
</feature>
<dbReference type="InterPro" id="IPR031446">
    <property type="entry name" value="PCM1_C"/>
</dbReference>
<feature type="region of interest" description="Disordered" evidence="2">
    <location>
        <begin position="1357"/>
        <end position="1470"/>
    </location>
</feature>
<feature type="compositionally biased region" description="Polar residues" evidence="2">
    <location>
        <begin position="257"/>
        <end position="283"/>
    </location>
</feature>
<dbReference type="Pfam" id="PF15717">
    <property type="entry name" value="PCM1_C"/>
    <property type="match status" value="2"/>
</dbReference>
<feature type="coiled-coil region" evidence="1">
    <location>
        <begin position="220"/>
        <end position="257"/>
    </location>
</feature>
<feature type="region of interest" description="Disordered" evidence="2">
    <location>
        <begin position="444"/>
        <end position="463"/>
    </location>
</feature>
<evidence type="ECO:0000256" key="1">
    <source>
        <dbReference type="SAM" id="Coils"/>
    </source>
</evidence>
<feature type="compositionally biased region" description="Pro residues" evidence="2">
    <location>
        <begin position="605"/>
        <end position="622"/>
    </location>
</feature>
<feature type="compositionally biased region" description="Basic residues" evidence="2">
    <location>
        <begin position="402"/>
        <end position="414"/>
    </location>
</feature>
<feature type="compositionally biased region" description="Low complexity" evidence="2">
    <location>
        <begin position="993"/>
        <end position="1002"/>
    </location>
</feature>
<feature type="compositionally biased region" description="Polar residues" evidence="2">
    <location>
        <begin position="947"/>
        <end position="958"/>
    </location>
</feature>
<feature type="domain" description="Pericentriolar material 1 protein C-terminal" evidence="3">
    <location>
        <begin position="1022"/>
        <end position="1178"/>
    </location>
</feature>
<feature type="compositionally biased region" description="Polar residues" evidence="2">
    <location>
        <begin position="857"/>
        <end position="872"/>
    </location>
</feature>
<dbReference type="InterPro" id="IPR024138">
    <property type="entry name" value="Pericentriolar_Pcm1"/>
</dbReference>
<feature type="region of interest" description="Disordered" evidence="2">
    <location>
        <begin position="257"/>
        <end position="291"/>
    </location>
</feature>
<dbReference type="GO" id="GO:0034454">
    <property type="term" value="P:microtubule anchoring at centrosome"/>
    <property type="evidence" value="ECO:0007669"/>
    <property type="project" value="InterPro"/>
</dbReference>
<gene>
    <name evidence="4" type="ORF">GBAR_LOCUS26492</name>
</gene>
<dbReference type="GO" id="GO:1905515">
    <property type="term" value="P:non-motile cilium assembly"/>
    <property type="evidence" value="ECO:0007669"/>
    <property type="project" value="TreeGrafter"/>
</dbReference>
<dbReference type="Proteomes" id="UP001174909">
    <property type="component" value="Unassembled WGS sequence"/>
</dbReference>
<evidence type="ECO:0000313" key="4">
    <source>
        <dbReference type="EMBL" id="CAI8047916.1"/>
    </source>
</evidence>
<dbReference type="GO" id="GO:0036064">
    <property type="term" value="C:ciliary basal body"/>
    <property type="evidence" value="ECO:0007669"/>
    <property type="project" value="TreeGrafter"/>
</dbReference>
<feature type="compositionally biased region" description="Low complexity" evidence="2">
    <location>
        <begin position="925"/>
        <end position="946"/>
    </location>
</feature>
<feature type="region of interest" description="Disordered" evidence="2">
    <location>
        <begin position="74"/>
        <end position="114"/>
    </location>
</feature>
<evidence type="ECO:0000313" key="5">
    <source>
        <dbReference type="Proteomes" id="UP001174909"/>
    </source>
</evidence>
<feature type="compositionally biased region" description="Acidic residues" evidence="2">
    <location>
        <begin position="340"/>
        <end position="349"/>
    </location>
</feature>
<keyword evidence="1" id="KW-0175">Coiled coil</keyword>
<feature type="region of interest" description="Disordered" evidence="2">
    <location>
        <begin position="475"/>
        <end position="494"/>
    </location>
</feature>
<dbReference type="PANTHER" id="PTHR14164:SF12">
    <property type="entry name" value="PERICENTRIOLAR MATERIAL 1 PROTEIN"/>
    <property type="match status" value="1"/>
</dbReference>
<feature type="compositionally biased region" description="Polar residues" evidence="2">
    <location>
        <begin position="1105"/>
        <end position="1116"/>
    </location>
</feature>
<comment type="caution">
    <text evidence="4">The sequence shown here is derived from an EMBL/GenBank/DDBJ whole genome shotgun (WGS) entry which is preliminary data.</text>
</comment>
<feature type="compositionally biased region" description="Polar residues" evidence="2">
    <location>
        <begin position="883"/>
        <end position="909"/>
    </location>
</feature>
<feature type="compositionally biased region" description="Low complexity" evidence="2">
    <location>
        <begin position="177"/>
        <end position="189"/>
    </location>
</feature>
<dbReference type="GO" id="GO:0034451">
    <property type="term" value="C:centriolar satellite"/>
    <property type="evidence" value="ECO:0007669"/>
    <property type="project" value="TreeGrafter"/>
</dbReference>
<feature type="compositionally biased region" description="Gly residues" evidence="2">
    <location>
        <begin position="832"/>
        <end position="841"/>
    </location>
</feature>
<keyword evidence="5" id="KW-1185">Reference proteome</keyword>
<feature type="domain" description="Pericentriolar material 1 protein C-terminal" evidence="3">
    <location>
        <begin position="1199"/>
        <end position="1422"/>
    </location>
</feature>
<feature type="region of interest" description="Disordered" evidence="2">
    <location>
        <begin position="1487"/>
        <end position="1519"/>
    </location>
</feature>
<dbReference type="PANTHER" id="PTHR14164">
    <property type="entry name" value="PERICENTRIOLAR MATERIAL 1-RELATED"/>
    <property type="match status" value="1"/>
</dbReference>
<feature type="coiled-coil region" evidence="1">
    <location>
        <begin position="124"/>
        <end position="154"/>
    </location>
</feature>
<dbReference type="EMBL" id="CASHTH010003685">
    <property type="protein sequence ID" value="CAI8047916.1"/>
    <property type="molecule type" value="Genomic_DNA"/>
</dbReference>
<feature type="compositionally biased region" description="Basic and acidic residues" evidence="2">
    <location>
        <begin position="1364"/>
        <end position="1375"/>
    </location>
</feature>
<reference evidence="4" key="1">
    <citation type="submission" date="2023-03" db="EMBL/GenBank/DDBJ databases">
        <authorList>
            <person name="Steffen K."/>
            <person name="Cardenas P."/>
        </authorList>
    </citation>
    <scope>NUCLEOTIDE SEQUENCE</scope>
</reference>
<feature type="compositionally biased region" description="Acidic residues" evidence="2">
    <location>
        <begin position="194"/>
        <end position="203"/>
    </location>
</feature>
<feature type="compositionally biased region" description="Polar residues" evidence="2">
    <location>
        <begin position="86"/>
        <end position="102"/>
    </location>
</feature>
<feature type="compositionally biased region" description="Low complexity" evidence="2">
    <location>
        <begin position="1445"/>
        <end position="1456"/>
    </location>
</feature>
<feature type="region of interest" description="Disordered" evidence="2">
    <location>
        <begin position="324"/>
        <end position="429"/>
    </location>
</feature>
<feature type="region of interest" description="Disordered" evidence="2">
    <location>
        <begin position="155"/>
        <end position="217"/>
    </location>
</feature>
<feature type="compositionally biased region" description="Basic and acidic residues" evidence="2">
    <location>
        <begin position="964"/>
        <end position="981"/>
    </location>
</feature>
<feature type="compositionally biased region" description="Basic and acidic residues" evidence="2">
    <location>
        <begin position="1003"/>
        <end position="1020"/>
    </location>
</feature>
<proteinExistence type="predicted"/>
<sequence>MATPLVTPPATTKTQAPPSEAGVLRNGAGQEKRQARVTTENMDDETTESAVVRRLQELRERRARVEHLTSLLAQLQTDTENERESQVPTSSAVAAAGNTGQQPLGGAGSGELVAAGSQAMPAELLELHQKLRQAQEAREKLAELQQMISLLQEPDVEGSEVTQDPPLVSSSRQGLLTRESQFEQQQQQQHRGEEEEEDEEDGQTESGELMATGELEASVISEYEERLVRRRREVRELQEQRDRLLTTQRKLQQLHQSIADNASLSPTNNTASGNREQSVNAPSSGGAEGVLSSEELATELGRQRRLYDELLDKTQQIQSMVDEVTSARDMSGATWGGSSSEEEEEEEEGVSSGTGLNDTRDGLEQTFTGTLGGSAVVVVEEDEEQRDGGRGGGEGEEVLFRVTRHTPHHLHGGQRRLLTPETTPHSAGKRMKLDDTLSAAPAVTAQAGSVKAPPQPSTKPAIGSLSAAWPGVIFPSSSSSSRKQTREEATQTGRDVMGQGSLAETHLSFLHHQLAATSSLASQLVVSQQTLVGSVCRQLETQQLAGCFQDHFARLHHYQTQLEQQYQQLQAAFYKLEVAAGEREDDQEDEELDRYREEPVFHARPPSPQPPFTSTTPPPPDTPQSSNTRGRPFKPANEKRERDDFEQSATEPGPTMSGSQTRRSDRRRSSFFQMLPPPGAYLPHLYQPVPPNRRDPEREEEEEEGESVDDGVAAGFFPPPPPLPPYFHPHPFPYYYPPPPPHHHLYPPWVPPTPHLGGHNMSFPHLQTSTSFNTGPSVSPLPSHPNPYPNFRLYPGVAPVYPGHTPYDSFFGLNSSGHHAFGPSYPPHHMGGHIGGGGGYEGVLRGVTREGGEQHQRPVSPSGVTGVSMQVQPPSSPPSAPSDTNLPQTSSLADPNTGSGLLPQSSSGTLMPPVPTSVSQTRAPSSSLPKLTTLTSHSNHHTLTGSASNPRPLQSVPQSWGGVERSRQGGGREEGGGERKKVAGSLAQDDESLSSLPLSLPDDTSKRETRGEEGEGERAPGDFSVFDALRDTIYSEVATLIANNENRPHFLVELFRELQMLSSDYLRQRALYSLQDLVTRYLTEEGLQGRGRGRKTSAPGLEYSWSEQTPSESLVTSDDDEFGRASAGGERERREEEEEEEGSHQSTPPRPRGKAPSASGLTGDTVVRLDKAIARLRESYGSSGTMQPPVVSPGPLQKQPHINTGELDQQIKAVMTEVIPLLKGHMEKSCSPELLQEIRQLVMKLTLTQLKIQGPGSVETFCKQLETALENALQKYLNQMLKECGEALLVEVSEVLFNELAFFRLAQTMEWKNEPGLGSAPKPSQSKEVEGEVEGDEGRAAEVLPVLQALTTAVEKSLSEEQEALGKTRDDELAREWNGPQDGPSSPGLEEDQTIIVELSASESKPIESVGSGEEGEGNEEEGKNSTGTTAKNTGGREETPPTPVIAAVTGTGTAALSTQSPPPDLSTDTKVDVQMKLEQASTGGIAGILASVEQEPELAGESDQLPEPTGPSEAVAEP</sequence>
<feature type="compositionally biased region" description="Low complexity" evidence="2">
    <location>
        <begin position="8"/>
        <end position="18"/>
    </location>
</feature>
<accession>A0AA35TJ66</accession>
<feature type="compositionally biased region" description="Basic and acidic residues" evidence="2">
    <location>
        <begin position="1325"/>
        <end position="1340"/>
    </location>
</feature>
<feature type="compositionally biased region" description="Basic and acidic residues" evidence="2">
    <location>
        <begin position="847"/>
        <end position="856"/>
    </location>
</feature>
<evidence type="ECO:0000256" key="2">
    <source>
        <dbReference type="SAM" id="MobiDB-lite"/>
    </source>
</evidence>
<feature type="compositionally biased region" description="Acidic residues" evidence="2">
    <location>
        <begin position="698"/>
        <end position="709"/>
    </location>
</feature>
<feature type="region of interest" description="Disordered" evidence="2">
    <location>
        <begin position="600"/>
        <end position="720"/>
    </location>
</feature>
<feature type="region of interest" description="Disordered" evidence="2">
    <location>
        <begin position="1"/>
        <end position="48"/>
    </location>
</feature>
<feature type="region of interest" description="Disordered" evidence="2">
    <location>
        <begin position="1089"/>
        <end position="1166"/>
    </location>
</feature>
<feature type="compositionally biased region" description="Basic and acidic residues" evidence="2">
    <location>
        <begin position="636"/>
        <end position="645"/>
    </location>
</feature>
<feature type="region of interest" description="Disordered" evidence="2">
    <location>
        <begin position="830"/>
        <end position="1022"/>
    </location>
</feature>